<evidence type="ECO:0000256" key="2">
    <source>
        <dbReference type="ARBA" id="ARBA00012438"/>
    </source>
</evidence>
<dbReference type="InterPro" id="IPR035965">
    <property type="entry name" value="PAS-like_dom_sf"/>
</dbReference>
<dbReference type="RefSeq" id="WP_283441307.1">
    <property type="nucleotide sequence ID" value="NZ_FXUL01000003.1"/>
</dbReference>
<evidence type="ECO:0000256" key="6">
    <source>
        <dbReference type="ARBA" id="ARBA00022777"/>
    </source>
</evidence>
<keyword evidence="6" id="KW-0418">Kinase</keyword>
<dbReference type="InterPro" id="IPR003594">
    <property type="entry name" value="HATPase_dom"/>
</dbReference>
<dbReference type="CDD" id="cd00130">
    <property type="entry name" value="PAS"/>
    <property type="match status" value="3"/>
</dbReference>
<evidence type="ECO:0000256" key="4">
    <source>
        <dbReference type="ARBA" id="ARBA00022679"/>
    </source>
</evidence>
<dbReference type="Pfam" id="PF13426">
    <property type="entry name" value="PAS_9"/>
    <property type="match status" value="1"/>
</dbReference>
<dbReference type="SUPFAM" id="SSF47384">
    <property type="entry name" value="Homodimeric domain of signal transducing histidine kinase"/>
    <property type="match status" value="1"/>
</dbReference>
<feature type="domain" description="PAC" evidence="13">
    <location>
        <begin position="215"/>
        <end position="267"/>
    </location>
</feature>
<keyword evidence="8" id="KW-0902">Two-component regulatory system</keyword>
<keyword evidence="15" id="KW-1185">Reference proteome</keyword>
<name>A0ABY1PYP9_9BURK</name>
<feature type="domain" description="PAC" evidence="13">
    <location>
        <begin position="345"/>
        <end position="397"/>
    </location>
</feature>
<comment type="catalytic activity">
    <reaction evidence="1">
        <text>ATP + protein L-histidine = ADP + protein N-phospho-L-histidine.</text>
        <dbReference type="EC" id="2.7.13.3"/>
    </reaction>
</comment>
<organism evidence="14 15">
    <name type="scientific">Noviherbaspirillum suwonense</name>
    <dbReference type="NCBI Taxonomy" id="1224511"/>
    <lineage>
        <taxon>Bacteria</taxon>
        <taxon>Pseudomonadati</taxon>
        <taxon>Pseudomonadota</taxon>
        <taxon>Betaproteobacteria</taxon>
        <taxon>Burkholderiales</taxon>
        <taxon>Oxalobacteraceae</taxon>
        <taxon>Noviherbaspirillum</taxon>
    </lineage>
</organism>
<dbReference type="InterPro" id="IPR013655">
    <property type="entry name" value="PAS_fold_3"/>
</dbReference>
<dbReference type="InterPro" id="IPR003661">
    <property type="entry name" value="HisK_dim/P_dom"/>
</dbReference>
<dbReference type="SMART" id="SM00387">
    <property type="entry name" value="HATPase_c"/>
    <property type="match status" value="1"/>
</dbReference>
<dbReference type="InterPro" id="IPR011006">
    <property type="entry name" value="CheY-like_superfamily"/>
</dbReference>
<evidence type="ECO:0000256" key="5">
    <source>
        <dbReference type="ARBA" id="ARBA00022741"/>
    </source>
</evidence>
<dbReference type="PROSITE" id="PS50113">
    <property type="entry name" value="PAC"/>
    <property type="match status" value="3"/>
</dbReference>
<dbReference type="Proteomes" id="UP001158049">
    <property type="component" value="Unassembled WGS sequence"/>
</dbReference>
<evidence type="ECO:0000313" key="15">
    <source>
        <dbReference type="Proteomes" id="UP001158049"/>
    </source>
</evidence>
<dbReference type="Pfam" id="PF08447">
    <property type="entry name" value="PAS_3"/>
    <property type="match status" value="1"/>
</dbReference>
<dbReference type="InterPro" id="IPR001610">
    <property type="entry name" value="PAC"/>
</dbReference>
<dbReference type="Gene3D" id="3.30.565.10">
    <property type="entry name" value="Histidine kinase-like ATPase, C-terminal domain"/>
    <property type="match status" value="1"/>
</dbReference>
<dbReference type="SMART" id="SM00086">
    <property type="entry name" value="PAC"/>
    <property type="match status" value="3"/>
</dbReference>
<evidence type="ECO:0000259" key="11">
    <source>
        <dbReference type="PROSITE" id="PS50110"/>
    </source>
</evidence>
<keyword evidence="7" id="KW-0067">ATP-binding</keyword>
<evidence type="ECO:0000313" key="14">
    <source>
        <dbReference type="EMBL" id="SMP51514.1"/>
    </source>
</evidence>
<dbReference type="PANTHER" id="PTHR43065:SF42">
    <property type="entry name" value="TWO-COMPONENT SENSOR PPRA"/>
    <property type="match status" value="1"/>
</dbReference>
<keyword evidence="3 9" id="KW-0597">Phosphoprotein</keyword>
<dbReference type="PANTHER" id="PTHR43065">
    <property type="entry name" value="SENSOR HISTIDINE KINASE"/>
    <property type="match status" value="1"/>
</dbReference>
<dbReference type="InterPro" id="IPR013767">
    <property type="entry name" value="PAS_fold"/>
</dbReference>
<dbReference type="EC" id="2.7.13.3" evidence="2"/>
<feature type="modified residue" description="4-aspartylphosphate" evidence="9">
    <location>
        <position position="853"/>
    </location>
</feature>
<dbReference type="SMART" id="SM00091">
    <property type="entry name" value="PAS"/>
    <property type="match status" value="4"/>
</dbReference>
<dbReference type="NCBIfam" id="TIGR00229">
    <property type="entry name" value="sensory_box"/>
    <property type="match status" value="3"/>
</dbReference>
<sequence length="919" mass="99708">MIEPPRKPDIAPAFDALPGPYALLAADADFAVVAVSDKLLQNMRRSRQAVLGQPVLSLFGSGDGTRAMRNSLETVLSSRETDCIPATRLDLSGTGGHGEAQYWVFCNTPVFDQAAQLTGILLHVENVNRQLHPGAHRPAEEALNRQILDSARDFAIFGTDLDGRVTFWNEGASRVLGWSEAEMLGRESACIFTPEDVAQGLQAVEMRTALGHGQASGERWHVRRDGRRIWASGQLTQLTSAAGAPVGFVRILRDQTEQHLTAQALRESRHRLDSALDTGLVGFFEWDVVDGQVFGDERFAAMFGMAPLQARQGLTLPDLIALVHADDRQGLRRSLDTALETHADTTREFRVAAPDGSIGWVLMRARCYLQQHDKPLRYTGAAIDVSASKLAEAQVRKLNARLAALVQERTSALHMREAQMRAIFESSHQFQCLLSTDGIVLDANPVSLDAIGSRLPDVAGQPFHDTPWVARSGAARDVIRASLDQAAAGQTARRELTLELPDGKRHYDFAIRPVHGRDRTVIGIIAEATDTTGRRRAEEQLRQSQKMEAIGQLTGGIAHDFNNLLAGIIGSLDLMRHKFSAGQTQDHARYIDMATASAQRAATLTQRLLAFSRRQTLDLKAVDVNELVTGMADLLNRTLNKNIELTFRLAPDLAPAWTDANQLENALLNLAINARDAMTDGGKLTITTRNVTLDQAYASSRPELEAGAYLMLSVSDTGSGMTPDVIAKAFDPFFTTKPIGQGTGLGLSMIYGYVKQARGHVTIHSQPGLGSTITLYLPRHRSGMPDLDEQLPEAALPAGRGQRILVVEDETAMRAILVETLNGLGYRTGHAGDAAAALAAIDAGDAPDLLITDVGLPGLNGLQLAAQVRLRWPGTRVLFITGYAGPIARADFTGEGMDMIGKPFALDAFAVKVRDMLSE</sequence>
<keyword evidence="4" id="KW-0808">Transferase</keyword>
<evidence type="ECO:0000256" key="9">
    <source>
        <dbReference type="PROSITE-ProRule" id="PRU00169"/>
    </source>
</evidence>
<dbReference type="Pfam" id="PF00989">
    <property type="entry name" value="PAS"/>
    <property type="match status" value="1"/>
</dbReference>
<dbReference type="PRINTS" id="PR00344">
    <property type="entry name" value="BCTRLSENSOR"/>
</dbReference>
<dbReference type="PROSITE" id="PS50112">
    <property type="entry name" value="PAS"/>
    <property type="match status" value="2"/>
</dbReference>
<feature type="domain" description="Histidine kinase" evidence="10">
    <location>
        <begin position="556"/>
        <end position="781"/>
    </location>
</feature>
<dbReference type="CDD" id="cd00082">
    <property type="entry name" value="HisKA"/>
    <property type="match status" value="1"/>
</dbReference>
<dbReference type="InterPro" id="IPR001789">
    <property type="entry name" value="Sig_transdc_resp-reg_receiver"/>
</dbReference>
<evidence type="ECO:0000259" key="12">
    <source>
        <dbReference type="PROSITE" id="PS50112"/>
    </source>
</evidence>
<dbReference type="SUPFAM" id="SSF52172">
    <property type="entry name" value="CheY-like"/>
    <property type="match status" value="1"/>
</dbReference>
<dbReference type="SUPFAM" id="SSF55874">
    <property type="entry name" value="ATPase domain of HSP90 chaperone/DNA topoisomerase II/histidine kinase"/>
    <property type="match status" value="1"/>
</dbReference>
<evidence type="ECO:0000259" key="10">
    <source>
        <dbReference type="PROSITE" id="PS50109"/>
    </source>
</evidence>
<dbReference type="Gene3D" id="3.40.50.2300">
    <property type="match status" value="1"/>
</dbReference>
<dbReference type="Pfam" id="PF08448">
    <property type="entry name" value="PAS_4"/>
    <property type="match status" value="1"/>
</dbReference>
<accession>A0ABY1PYP9</accession>
<reference evidence="14 15" key="1">
    <citation type="submission" date="2017-05" db="EMBL/GenBank/DDBJ databases">
        <authorList>
            <person name="Varghese N."/>
            <person name="Submissions S."/>
        </authorList>
    </citation>
    <scope>NUCLEOTIDE SEQUENCE [LARGE SCALE GENOMIC DNA]</scope>
    <source>
        <strain evidence="14 15">DSM 26001</strain>
    </source>
</reference>
<evidence type="ECO:0000259" key="13">
    <source>
        <dbReference type="PROSITE" id="PS50113"/>
    </source>
</evidence>
<dbReference type="InterPro" id="IPR000700">
    <property type="entry name" value="PAS-assoc_C"/>
</dbReference>
<dbReference type="Pfam" id="PF02518">
    <property type="entry name" value="HATPase_c"/>
    <property type="match status" value="1"/>
</dbReference>
<dbReference type="SMART" id="SM00448">
    <property type="entry name" value="REC"/>
    <property type="match status" value="1"/>
</dbReference>
<dbReference type="InterPro" id="IPR004358">
    <property type="entry name" value="Sig_transdc_His_kin-like_C"/>
</dbReference>
<protein>
    <recommendedName>
        <fullName evidence="2">histidine kinase</fullName>
        <ecNumber evidence="2">2.7.13.3</ecNumber>
    </recommendedName>
</protein>
<dbReference type="SUPFAM" id="SSF55785">
    <property type="entry name" value="PYP-like sensor domain (PAS domain)"/>
    <property type="match status" value="4"/>
</dbReference>
<evidence type="ECO:0000256" key="3">
    <source>
        <dbReference type="ARBA" id="ARBA00022553"/>
    </source>
</evidence>
<dbReference type="PROSITE" id="PS50109">
    <property type="entry name" value="HIS_KIN"/>
    <property type="match status" value="1"/>
</dbReference>
<feature type="domain" description="PAS" evidence="12">
    <location>
        <begin position="140"/>
        <end position="213"/>
    </location>
</feature>
<dbReference type="InterPro" id="IPR013656">
    <property type="entry name" value="PAS_4"/>
</dbReference>
<dbReference type="InterPro" id="IPR005467">
    <property type="entry name" value="His_kinase_dom"/>
</dbReference>
<dbReference type="InterPro" id="IPR036890">
    <property type="entry name" value="HATPase_C_sf"/>
</dbReference>
<evidence type="ECO:0000256" key="1">
    <source>
        <dbReference type="ARBA" id="ARBA00000085"/>
    </source>
</evidence>
<gene>
    <name evidence="14" type="ORF">SAMN06295970_10328</name>
</gene>
<evidence type="ECO:0000256" key="8">
    <source>
        <dbReference type="ARBA" id="ARBA00023012"/>
    </source>
</evidence>
<keyword evidence="5" id="KW-0547">Nucleotide-binding</keyword>
<dbReference type="Pfam" id="PF00512">
    <property type="entry name" value="HisKA"/>
    <property type="match status" value="1"/>
</dbReference>
<dbReference type="PROSITE" id="PS50110">
    <property type="entry name" value="RESPONSE_REGULATORY"/>
    <property type="match status" value="1"/>
</dbReference>
<comment type="caution">
    <text evidence="14">The sequence shown here is derived from an EMBL/GenBank/DDBJ whole genome shotgun (WGS) entry which is preliminary data.</text>
</comment>
<dbReference type="SMART" id="SM00388">
    <property type="entry name" value="HisKA"/>
    <property type="match status" value="1"/>
</dbReference>
<feature type="domain" description="PAS" evidence="12">
    <location>
        <begin position="268"/>
        <end position="342"/>
    </location>
</feature>
<dbReference type="Pfam" id="PF00072">
    <property type="entry name" value="Response_reg"/>
    <property type="match status" value="1"/>
</dbReference>
<dbReference type="InterPro" id="IPR036097">
    <property type="entry name" value="HisK_dim/P_sf"/>
</dbReference>
<dbReference type="Gene3D" id="1.10.287.130">
    <property type="match status" value="1"/>
</dbReference>
<evidence type="ECO:0000256" key="7">
    <source>
        <dbReference type="ARBA" id="ARBA00022840"/>
    </source>
</evidence>
<proteinExistence type="predicted"/>
<dbReference type="EMBL" id="FXUL01000003">
    <property type="protein sequence ID" value="SMP51514.1"/>
    <property type="molecule type" value="Genomic_DNA"/>
</dbReference>
<dbReference type="InterPro" id="IPR000014">
    <property type="entry name" value="PAS"/>
</dbReference>
<feature type="domain" description="PAC" evidence="13">
    <location>
        <begin position="492"/>
        <end position="543"/>
    </location>
</feature>
<dbReference type="Gene3D" id="3.30.450.20">
    <property type="entry name" value="PAS domain"/>
    <property type="match status" value="4"/>
</dbReference>
<feature type="domain" description="Response regulatory" evidence="11">
    <location>
        <begin position="803"/>
        <end position="917"/>
    </location>
</feature>